<dbReference type="InterPro" id="IPR008250">
    <property type="entry name" value="ATPase_P-typ_transduc_dom_A_sf"/>
</dbReference>
<dbReference type="Pfam" id="PF00122">
    <property type="entry name" value="E1-E2_ATPase"/>
    <property type="match status" value="1"/>
</dbReference>
<feature type="transmembrane region" description="Helical" evidence="8">
    <location>
        <begin position="632"/>
        <end position="653"/>
    </location>
</feature>
<dbReference type="InterPro" id="IPR023298">
    <property type="entry name" value="ATPase_P-typ_TM_dom_sf"/>
</dbReference>
<name>A0A2K8Z310_9BACT</name>
<dbReference type="PRINTS" id="PR00119">
    <property type="entry name" value="CATATPASE"/>
</dbReference>
<dbReference type="GO" id="GO:0016020">
    <property type="term" value="C:membrane"/>
    <property type="evidence" value="ECO:0007669"/>
    <property type="project" value="UniProtKB-SubCell"/>
</dbReference>
<dbReference type="SMART" id="SM00831">
    <property type="entry name" value="Cation_ATPase_N"/>
    <property type="match status" value="1"/>
</dbReference>
<evidence type="ECO:0000256" key="2">
    <source>
        <dbReference type="ARBA" id="ARBA00022692"/>
    </source>
</evidence>
<dbReference type="GO" id="GO:0005524">
    <property type="term" value="F:ATP binding"/>
    <property type="evidence" value="ECO:0007669"/>
    <property type="project" value="UniProtKB-KW"/>
</dbReference>
<dbReference type="Pfam" id="PF00689">
    <property type="entry name" value="Cation_ATPase_C"/>
    <property type="match status" value="1"/>
</dbReference>
<feature type="transmembrane region" description="Helical" evidence="8">
    <location>
        <begin position="222"/>
        <end position="240"/>
    </location>
</feature>
<dbReference type="RefSeq" id="WP_100990334.1">
    <property type="nucleotide sequence ID" value="NZ_CP025096.1"/>
</dbReference>
<keyword evidence="3" id="KW-0547">Nucleotide-binding</keyword>
<comment type="subcellular location">
    <subcellularLocation>
        <location evidence="1">Membrane</location>
        <topology evidence="1">Multi-pass membrane protein</topology>
    </subcellularLocation>
</comment>
<dbReference type="InterPro" id="IPR018303">
    <property type="entry name" value="ATPase_P-typ_P_site"/>
</dbReference>
<feature type="transmembrane region" description="Helical" evidence="8">
    <location>
        <begin position="252"/>
        <end position="280"/>
    </location>
</feature>
<dbReference type="GO" id="GO:0016887">
    <property type="term" value="F:ATP hydrolysis activity"/>
    <property type="evidence" value="ECO:0007669"/>
    <property type="project" value="InterPro"/>
</dbReference>
<dbReference type="SFLD" id="SFLDG00002">
    <property type="entry name" value="C1.7:_P-type_atpase_like"/>
    <property type="match status" value="1"/>
</dbReference>
<dbReference type="Proteomes" id="UP000232883">
    <property type="component" value="Chromosome"/>
</dbReference>
<accession>A0A2K8Z310</accession>
<dbReference type="InterPro" id="IPR006068">
    <property type="entry name" value="ATPase_P-typ_cation-transptr_C"/>
</dbReference>
<keyword evidence="5" id="KW-1278">Translocase</keyword>
<evidence type="ECO:0000256" key="5">
    <source>
        <dbReference type="ARBA" id="ARBA00022967"/>
    </source>
</evidence>
<feature type="transmembrane region" description="Helical" evidence="8">
    <location>
        <begin position="72"/>
        <end position="91"/>
    </location>
</feature>
<dbReference type="InterPro" id="IPR023299">
    <property type="entry name" value="ATPase_P-typ_cyto_dom_N"/>
</dbReference>
<dbReference type="PROSITE" id="PS00154">
    <property type="entry name" value="ATPASE_E1_E2"/>
    <property type="match status" value="1"/>
</dbReference>
<dbReference type="Gene3D" id="3.40.1110.10">
    <property type="entry name" value="Calcium-transporting ATPase, cytoplasmic domain N"/>
    <property type="match status" value="1"/>
</dbReference>
<dbReference type="PANTHER" id="PTHR42861">
    <property type="entry name" value="CALCIUM-TRANSPORTING ATPASE"/>
    <property type="match status" value="1"/>
</dbReference>
<gene>
    <name evidence="10" type="ORF">CWM47_21935</name>
</gene>
<evidence type="ECO:0000313" key="11">
    <source>
        <dbReference type="Proteomes" id="UP000232883"/>
    </source>
</evidence>
<dbReference type="SUPFAM" id="SSF81653">
    <property type="entry name" value="Calcium ATPase, transduction domain A"/>
    <property type="match status" value="1"/>
</dbReference>
<dbReference type="SUPFAM" id="SSF81665">
    <property type="entry name" value="Calcium ATPase, transmembrane domain M"/>
    <property type="match status" value="1"/>
</dbReference>
<proteinExistence type="predicted"/>
<dbReference type="Gene3D" id="3.40.50.1000">
    <property type="entry name" value="HAD superfamily/HAD-like"/>
    <property type="match status" value="1"/>
</dbReference>
<dbReference type="InterPro" id="IPR001757">
    <property type="entry name" value="P_typ_ATPase"/>
</dbReference>
<keyword evidence="2 8" id="KW-0812">Transmembrane</keyword>
<dbReference type="PRINTS" id="PR00120">
    <property type="entry name" value="HATPASE"/>
</dbReference>
<feature type="domain" description="Cation-transporting P-type ATPase N-terminal" evidence="9">
    <location>
        <begin position="1"/>
        <end position="68"/>
    </location>
</feature>
<dbReference type="InterPro" id="IPR004014">
    <property type="entry name" value="ATPase_P-typ_cation-transptr_N"/>
</dbReference>
<dbReference type="SFLD" id="SFLDF00027">
    <property type="entry name" value="p-type_atpase"/>
    <property type="match status" value="1"/>
</dbReference>
<feature type="transmembrane region" description="Helical" evidence="8">
    <location>
        <begin position="708"/>
        <end position="727"/>
    </location>
</feature>
<keyword evidence="6 8" id="KW-1133">Transmembrane helix</keyword>
<dbReference type="EMBL" id="CP025096">
    <property type="protein sequence ID" value="AUD04268.1"/>
    <property type="molecule type" value="Genomic_DNA"/>
</dbReference>
<keyword evidence="11" id="KW-1185">Reference proteome</keyword>
<dbReference type="SUPFAM" id="SSF56784">
    <property type="entry name" value="HAD-like"/>
    <property type="match status" value="1"/>
</dbReference>
<keyword evidence="4" id="KW-0067">ATP-binding</keyword>
<organism evidence="10 11">
    <name type="scientific">Spirosoma pollinicola</name>
    <dbReference type="NCBI Taxonomy" id="2057025"/>
    <lineage>
        <taxon>Bacteria</taxon>
        <taxon>Pseudomonadati</taxon>
        <taxon>Bacteroidota</taxon>
        <taxon>Cytophagia</taxon>
        <taxon>Cytophagales</taxon>
        <taxon>Cytophagaceae</taxon>
        <taxon>Spirosoma</taxon>
    </lineage>
</organism>
<evidence type="ECO:0000256" key="8">
    <source>
        <dbReference type="SAM" id="Phobius"/>
    </source>
</evidence>
<reference evidence="10 11" key="1">
    <citation type="submission" date="2017-11" db="EMBL/GenBank/DDBJ databases">
        <title>Taxonomic description and genome sequences of Spirosoma HA7 sp. nov., isolated from pollen microhabitat of Corylus avellana.</title>
        <authorList>
            <person name="Ambika Manirajan B."/>
            <person name="Suarez C."/>
            <person name="Ratering S."/>
            <person name="Geissler-Plaum R."/>
            <person name="Cardinale M."/>
            <person name="Sylvia S."/>
        </authorList>
    </citation>
    <scope>NUCLEOTIDE SEQUENCE [LARGE SCALE GENOMIC DNA]</scope>
    <source>
        <strain evidence="10 11">HA7</strain>
    </source>
</reference>
<keyword evidence="7 8" id="KW-0472">Membrane</keyword>
<dbReference type="NCBIfam" id="TIGR01494">
    <property type="entry name" value="ATPase_P-type"/>
    <property type="match status" value="2"/>
</dbReference>
<evidence type="ECO:0000256" key="3">
    <source>
        <dbReference type="ARBA" id="ARBA00022741"/>
    </source>
</evidence>
<dbReference type="AlphaFoldDB" id="A0A2K8Z310"/>
<evidence type="ECO:0000256" key="6">
    <source>
        <dbReference type="ARBA" id="ARBA00022989"/>
    </source>
</evidence>
<evidence type="ECO:0000256" key="1">
    <source>
        <dbReference type="ARBA" id="ARBA00004141"/>
    </source>
</evidence>
<dbReference type="InterPro" id="IPR036412">
    <property type="entry name" value="HAD-like_sf"/>
</dbReference>
<feature type="transmembrane region" description="Helical" evidence="8">
    <location>
        <begin position="43"/>
        <end position="66"/>
    </location>
</feature>
<evidence type="ECO:0000256" key="7">
    <source>
        <dbReference type="ARBA" id="ARBA00023136"/>
    </source>
</evidence>
<dbReference type="Pfam" id="PF00690">
    <property type="entry name" value="Cation_ATPase_N"/>
    <property type="match status" value="1"/>
</dbReference>
<dbReference type="KEGG" id="spir:CWM47_21935"/>
<dbReference type="SFLD" id="SFLDS00003">
    <property type="entry name" value="Haloacid_Dehalogenase"/>
    <property type="match status" value="1"/>
</dbReference>
<dbReference type="OrthoDB" id="1521937at2"/>
<feature type="transmembrane region" description="Helical" evidence="8">
    <location>
        <begin position="776"/>
        <end position="794"/>
    </location>
</feature>
<evidence type="ECO:0000256" key="4">
    <source>
        <dbReference type="ARBA" id="ARBA00022840"/>
    </source>
</evidence>
<dbReference type="Gene3D" id="2.70.150.10">
    <property type="entry name" value="Calcium-transporting ATPase, cytoplasmic transduction domain A"/>
    <property type="match status" value="1"/>
</dbReference>
<dbReference type="Gene3D" id="1.20.1110.10">
    <property type="entry name" value="Calcium-transporting ATPase, transmembrane domain"/>
    <property type="match status" value="1"/>
</dbReference>
<protein>
    <submittedName>
        <fullName evidence="10">Haloacid dehalogenase</fullName>
    </submittedName>
</protein>
<feature type="transmembrane region" description="Helical" evidence="8">
    <location>
        <begin position="739"/>
        <end position="756"/>
    </location>
</feature>
<evidence type="ECO:0000259" key="9">
    <source>
        <dbReference type="SMART" id="SM00831"/>
    </source>
</evidence>
<dbReference type="InterPro" id="IPR023214">
    <property type="entry name" value="HAD_sf"/>
</dbReference>
<sequence>MRHKSPPKDHSLTGLSTVQAETARNKFGSNQLTKPESQTGWRLLVEVVSEPMFILLAIAGTLYVLLGQWQEGIILGIAMCLVSGISVFQTIRSDRALLALRQLTQPMASVLRDGKLTTIAVEQVVVGDTVWLTEGQTVPADGLLIQANDCAVDEAILTGESVPVSKLTSDTDQFFAGTLLVSGSAYVRITAVGGTTELDKLGRSLQAIKVEKTPLQLQINQFVRRMAVAGFGAFALVWGVNFAHSGNWATSLLLGLTIAMSVLPEEIPVAFSSFMALGAARMIRFGVLTKQPQTVESVGSATVICTDKTGTITQEGMTLAKLYDGNTMTELSLNQFLTSSARTVLSYARWASESEPFDSMERAIVVAYQRVFNAKDAILRPIIHEYPLGGTPPMMTHVYSLDTGPERVAGKGAVERIVRICHLSESDAARILLEANELAKQGYRVLGIAGSDWAGDTYPTDQDDFKWSFKGLIALENPPKPNAKKVIRQFGQAGITVKMITGDSPETAQAIARQVALPSNDRLLTGDQVMALSDVDLQQEVASVNVFARMFPEAKLRVIRALKAVGEVVAMTGDGVNDGPALKAAHIGVAMGKRGTELARQAASLVLVNDDLSGMVDAIAQGRRIYQNLKRAIGYIVSIHIPIILTVAIPLLFGWRYINLFSPIHVIFLELVMGPTCSIAFENEPAEGDLMKQPPRPLSDTFFTGGELSFRVLQGLAIALATLGIYYQMMKEGNTLEHVRTMTFLTLVLSNIWLTLVSRSDRASVLTTLRRPNRLLWLMLGLTIGMLTAILWLPDARHLAQFDRLAVNELGRCVWMSLAGVGWIEGYKLWKRQRSNVR</sequence>
<dbReference type="InterPro" id="IPR059000">
    <property type="entry name" value="ATPase_P-type_domA"/>
</dbReference>
<dbReference type="Pfam" id="PF00702">
    <property type="entry name" value="Hydrolase"/>
    <property type="match status" value="1"/>
</dbReference>
<dbReference type="InterPro" id="IPR044492">
    <property type="entry name" value="P_typ_ATPase_HD_dom"/>
</dbReference>
<evidence type="ECO:0000313" key="10">
    <source>
        <dbReference type="EMBL" id="AUD04268.1"/>
    </source>
</evidence>